<gene>
    <name evidence="7" type="ORF">SAMN04489841_0891</name>
</gene>
<dbReference type="InterPro" id="IPR050833">
    <property type="entry name" value="Poly_Biosynth_Transport"/>
</dbReference>
<dbReference type="AlphaFoldDB" id="A0A1H9BY91"/>
<comment type="subcellular location">
    <subcellularLocation>
        <location evidence="1">Cell membrane</location>
        <topology evidence="1">Multi-pass membrane protein</topology>
    </subcellularLocation>
</comment>
<evidence type="ECO:0000256" key="3">
    <source>
        <dbReference type="ARBA" id="ARBA00022692"/>
    </source>
</evidence>
<keyword evidence="5 6" id="KW-0472">Membrane</keyword>
<accession>A0A1H9BY91</accession>
<feature type="transmembrane region" description="Helical" evidence="6">
    <location>
        <begin position="15"/>
        <end position="35"/>
    </location>
</feature>
<feature type="transmembrane region" description="Helical" evidence="6">
    <location>
        <begin position="184"/>
        <end position="203"/>
    </location>
</feature>
<feature type="transmembrane region" description="Helical" evidence="6">
    <location>
        <begin position="41"/>
        <end position="58"/>
    </location>
</feature>
<keyword evidence="3 6" id="KW-0812">Transmembrane</keyword>
<evidence type="ECO:0000256" key="5">
    <source>
        <dbReference type="ARBA" id="ARBA00023136"/>
    </source>
</evidence>
<proteinExistence type="predicted"/>
<dbReference type="Pfam" id="PF13440">
    <property type="entry name" value="Polysacc_synt_3"/>
    <property type="match status" value="1"/>
</dbReference>
<keyword evidence="8" id="KW-1185">Reference proteome</keyword>
<evidence type="ECO:0000256" key="2">
    <source>
        <dbReference type="ARBA" id="ARBA00022475"/>
    </source>
</evidence>
<name>A0A1H9BY91_9EURY</name>
<dbReference type="STRING" id="1186196.SAMN04489841_0891"/>
<dbReference type="Proteomes" id="UP000199114">
    <property type="component" value="Unassembled WGS sequence"/>
</dbReference>
<dbReference type="CDD" id="cd13128">
    <property type="entry name" value="MATE_Wzx_like"/>
    <property type="match status" value="1"/>
</dbReference>
<dbReference type="EMBL" id="FOFD01000001">
    <property type="protein sequence ID" value="SEP93717.1"/>
    <property type="molecule type" value="Genomic_DNA"/>
</dbReference>
<feature type="transmembrane region" description="Helical" evidence="6">
    <location>
        <begin position="122"/>
        <end position="141"/>
    </location>
</feature>
<dbReference type="RefSeq" id="WP_090613940.1">
    <property type="nucleotide sequence ID" value="NZ_FOFD01000001.1"/>
</dbReference>
<feature type="transmembrane region" description="Helical" evidence="6">
    <location>
        <begin position="89"/>
        <end position="110"/>
    </location>
</feature>
<feature type="transmembrane region" description="Helical" evidence="6">
    <location>
        <begin position="161"/>
        <end position="178"/>
    </location>
</feature>
<reference evidence="8" key="1">
    <citation type="submission" date="2016-10" db="EMBL/GenBank/DDBJ databases">
        <authorList>
            <person name="Varghese N."/>
            <person name="Submissions S."/>
        </authorList>
    </citation>
    <scope>NUCLEOTIDE SEQUENCE [LARGE SCALE GENOMIC DNA]</scope>
    <source>
        <strain evidence="8">DSM 25055</strain>
    </source>
</reference>
<evidence type="ECO:0000256" key="6">
    <source>
        <dbReference type="SAM" id="Phobius"/>
    </source>
</evidence>
<feature type="transmembrane region" description="Helical" evidence="6">
    <location>
        <begin position="326"/>
        <end position="348"/>
    </location>
</feature>
<dbReference type="OrthoDB" id="202076at2157"/>
<evidence type="ECO:0000256" key="4">
    <source>
        <dbReference type="ARBA" id="ARBA00022989"/>
    </source>
</evidence>
<keyword evidence="2" id="KW-1003">Cell membrane</keyword>
<evidence type="ECO:0000313" key="8">
    <source>
        <dbReference type="Proteomes" id="UP000199114"/>
    </source>
</evidence>
<dbReference type="PANTHER" id="PTHR30250">
    <property type="entry name" value="PST FAMILY PREDICTED COLANIC ACID TRANSPORTER"/>
    <property type="match status" value="1"/>
</dbReference>
<organism evidence="7 8">
    <name type="scientific">Natrinema salaciae</name>
    <dbReference type="NCBI Taxonomy" id="1186196"/>
    <lineage>
        <taxon>Archaea</taxon>
        <taxon>Methanobacteriati</taxon>
        <taxon>Methanobacteriota</taxon>
        <taxon>Stenosarchaea group</taxon>
        <taxon>Halobacteria</taxon>
        <taxon>Halobacteriales</taxon>
        <taxon>Natrialbaceae</taxon>
        <taxon>Natrinema</taxon>
    </lineage>
</organism>
<protein>
    <submittedName>
        <fullName evidence="7">Membrane protein involved in the export of O-antigen and teichoic acid</fullName>
    </submittedName>
</protein>
<dbReference type="PANTHER" id="PTHR30250:SF11">
    <property type="entry name" value="O-ANTIGEN TRANSPORTER-RELATED"/>
    <property type="match status" value="1"/>
</dbReference>
<feature type="transmembrane region" description="Helical" evidence="6">
    <location>
        <begin position="392"/>
        <end position="413"/>
    </location>
</feature>
<dbReference type="GO" id="GO:0005886">
    <property type="term" value="C:plasma membrane"/>
    <property type="evidence" value="ECO:0007669"/>
    <property type="project" value="UniProtKB-SubCell"/>
</dbReference>
<feature type="transmembrane region" description="Helical" evidence="6">
    <location>
        <begin position="425"/>
        <end position="447"/>
    </location>
</feature>
<keyword evidence="4 6" id="KW-1133">Transmembrane helix</keyword>
<evidence type="ECO:0000256" key="1">
    <source>
        <dbReference type="ARBA" id="ARBA00004651"/>
    </source>
</evidence>
<feature type="transmembrane region" description="Helical" evidence="6">
    <location>
        <begin position="369"/>
        <end position="386"/>
    </location>
</feature>
<feature type="transmembrane region" description="Helical" evidence="6">
    <location>
        <begin position="302"/>
        <end position="320"/>
    </location>
</feature>
<feature type="transmembrane region" description="Helical" evidence="6">
    <location>
        <begin position="453"/>
        <end position="477"/>
    </location>
</feature>
<sequence length="487" mass="53298">MDIVNKLTRQFKAELTGRIIATISSSALTVLLARLLEPNRYGLLFLTISIFGIIKLFSKLGIGRSAARYLSEYSESDTGQIPHILKTSFILNISTIFITGTLLVIASERIAVLVGESELSRYLPLGALFIGFGSIVSYLRITLQGFGEIKTSSVIYAADRFCRLFLAVSFVLLGYGVVGALGGYILSAALVSISGLSFLYLSFYRTIKQNTIEPNLRRRIVEYAIPLTATNTANILDKRVDTILIGFFLNPLAVAYYTAGKQVVQFLKMPVTSLGFTLSPVYGSRKASGDSDTAARIYERSLSYGLLLYIPIGFGLLAIAEPLVKLVFGGNYTGAVPVLHVFSFYIVFQSITELTNTSLDYLGRAKARAIVQVTTSLLNVFLNVILIPRIGIVGAAIATVITHFLYTVANVYVIHLELDLRIRLLLRYVVYSVILAIIISAPVYGIIRVFPGLIPMLVAVLLGVLIWTTLIEVSGLIDVREAISSLF</sequence>
<evidence type="ECO:0000313" key="7">
    <source>
        <dbReference type="EMBL" id="SEP93717.1"/>
    </source>
</evidence>